<evidence type="ECO:0000256" key="1">
    <source>
        <dbReference type="ARBA" id="ARBA00008791"/>
    </source>
</evidence>
<dbReference type="SUPFAM" id="SSF52402">
    <property type="entry name" value="Adenine nucleotide alpha hydrolases-like"/>
    <property type="match status" value="2"/>
</dbReference>
<evidence type="ECO:0000313" key="3">
    <source>
        <dbReference type="EMBL" id="KMO67486.1"/>
    </source>
</evidence>
<reference evidence="3 4" key="1">
    <citation type="journal article" date="2015" name="Genome Biol. Evol.">
        <title>Characterization of Three Mycobacterium spp. with Potential Use in Bioremediation by Genome Sequencing and Comparative Genomics.</title>
        <authorList>
            <person name="Das S."/>
            <person name="Pettersson B.M."/>
            <person name="Behra P.R."/>
            <person name="Ramesh M."/>
            <person name="Dasgupta S."/>
            <person name="Bhattacharya A."/>
            <person name="Kirsebom L.A."/>
        </authorList>
    </citation>
    <scope>NUCLEOTIDE SEQUENCE [LARGE SCALE GENOMIC DNA]</scope>
    <source>
        <strain evidence="3 4">DSM 43826</strain>
    </source>
</reference>
<dbReference type="PANTHER" id="PTHR46268:SF6">
    <property type="entry name" value="UNIVERSAL STRESS PROTEIN UP12"/>
    <property type="match status" value="1"/>
</dbReference>
<protein>
    <submittedName>
        <fullName evidence="3">Universal stress protein family protein</fullName>
    </submittedName>
</protein>
<dbReference type="RefSeq" id="WP_048473699.1">
    <property type="nucleotide sequence ID" value="NZ_JYNL01000069.1"/>
</dbReference>
<dbReference type="InterPro" id="IPR006015">
    <property type="entry name" value="Universal_stress_UspA"/>
</dbReference>
<feature type="domain" description="UspA" evidence="2">
    <location>
        <begin position="2"/>
        <end position="136"/>
    </location>
</feature>
<comment type="similarity">
    <text evidence="1">Belongs to the universal stress protein A family.</text>
</comment>
<proteinExistence type="inferred from homology"/>
<dbReference type="CDD" id="cd00293">
    <property type="entry name" value="USP-like"/>
    <property type="match status" value="1"/>
</dbReference>
<evidence type="ECO:0000313" key="4">
    <source>
        <dbReference type="Proteomes" id="UP000036513"/>
    </source>
</evidence>
<dbReference type="PATRIC" id="fig|37916.4.peg.6752"/>
<dbReference type="PANTHER" id="PTHR46268">
    <property type="entry name" value="STRESS RESPONSE PROTEIN NHAX"/>
    <property type="match status" value="1"/>
</dbReference>
<dbReference type="InterPro" id="IPR006016">
    <property type="entry name" value="UspA"/>
</dbReference>
<gene>
    <name evidence="3" type="ORF">MCHLDSM_06735</name>
</gene>
<organism evidence="3 4">
    <name type="scientific">Mycolicibacterium chlorophenolicum</name>
    <dbReference type="NCBI Taxonomy" id="37916"/>
    <lineage>
        <taxon>Bacteria</taxon>
        <taxon>Bacillati</taxon>
        <taxon>Actinomycetota</taxon>
        <taxon>Actinomycetes</taxon>
        <taxon>Mycobacteriales</taxon>
        <taxon>Mycobacteriaceae</taxon>
        <taxon>Mycolicibacterium</taxon>
    </lineage>
</organism>
<sequence>MTIVAGVNASGQASAPLHLAAQLSRCTGDRIIAVAIVERPWPPKLDPVENEYLDYVGAQAQKSLKRMVDQLPDDLDVWHVVHQAASVPEGLTELAAEWNADVVVVGSSSTGLLGRVALGSVTDRLVHTAAVPVAIAPRSYPAQRGKIERLTAAYGGQADAVGLVAASAELAQRWSARLRIASFTVRPVTMFSGAIETGAEDLVVKQWAQRTQEEITAQLEKVRSDIDTFDAEVVIGAGATWRDAVDAVPWAAGDILVLGSGAAGPAAQVFLGSAAARILRHAPVPTMIVPRQEAA</sequence>
<dbReference type="STRING" id="37916.MCHLDSM_06735"/>
<dbReference type="AlphaFoldDB" id="A0A0J6Y2R6"/>
<name>A0A0J6Y2R6_9MYCO</name>
<dbReference type="EMBL" id="JYNL01000069">
    <property type="protein sequence ID" value="KMO67486.1"/>
    <property type="molecule type" value="Genomic_DNA"/>
</dbReference>
<dbReference type="InterPro" id="IPR014729">
    <property type="entry name" value="Rossmann-like_a/b/a_fold"/>
</dbReference>
<dbReference type="Proteomes" id="UP000036513">
    <property type="component" value="Unassembled WGS sequence"/>
</dbReference>
<accession>A0A0J6Y2R6</accession>
<dbReference type="Pfam" id="PF00582">
    <property type="entry name" value="Usp"/>
    <property type="match status" value="2"/>
</dbReference>
<dbReference type="PRINTS" id="PR01438">
    <property type="entry name" value="UNVRSLSTRESS"/>
</dbReference>
<evidence type="ECO:0000259" key="2">
    <source>
        <dbReference type="Pfam" id="PF00582"/>
    </source>
</evidence>
<comment type="caution">
    <text evidence="3">The sequence shown here is derived from an EMBL/GenBank/DDBJ whole genome shotgun (WGS) entry which is preliminary data.</text>
</comment>
<keyword evidence="4" id="KW-1185">Reference proteome</keyword>
<dbReference type="Gene3D" id="3.40.50.620">
    <property type="entry name" value="HUPs"/>
    <property type="match status" value="2"/>
</dbReference>
<feature type="domain" description="UspA" evidence="2">
    <location>
        <begin position="149"/>
        <end position="290"/>
    </location>
</feature>